<gene>
    <name evidence="3" type="ORF">AACH00_12770</name>
</gene>
<feature type="domain" description="Lipid/polyisoprenoid-binding YceI-like" evidence="2">
    <location>
        <begin position="30"/>
        <end position="190"/>
    </location>
</feature>
<proteinExistence type="predicted"/>
<dbReference type="InterPro" id="IPR036761">
    <property type="entry name" value="TTHA0802/YceI-like_sf"/>
</dbReference>
<dbReference type="SMART" id="SM00867">
    <property type="entry name" value="YceI"/>
    <property type="match status" value="1"/>
</dbReference>
<dbReference type="RefSeq" id="WP_341399531.1">
    <property type="nucleotide sequence ID" value="NZ_JBBUTI010000008.1"/>
</dbReference>
<keyword evidence="1" id="KW-0732">Signal</keyword>
<dbReference type="EMBL" id="JBBUTI010000008">
    <property type="protein sequence ID" value="MEK8047226.1"/>
    <property type="molecule type" value="Genomic_DNA"/>
</dbReference>
<evidence type="ECO:0000259" key="2">
    <source>
        <dbReference type="SMART" id="SM00867"/>
    </source>
</evidence>
<sequence>MTVSSNTCFLQRSLATGLLALLTAGAAFAQQKIVPAQSEISFTSRQMGVPVDGKFRKWDAQIAFDPKKPEAGKVSFTIDTASAAFSVPETDAEVSKPAWFSVVKFPQALFQSTSIKSAGAGKLEVAGKLTIKGNVRDVVVPVALTQAAGTTTAAGSFVIKRLDFKIGEGDWADTSMVANDVTVKFKLAVTGVAPL</sequence>
<evidence type="ECO:0000313" key="4">
    <source>
        <dbReference type="Proteomes" id="UP001379945"/>
    </source>
</evidence>
<dbReference type="PANTHER" id="PTHR34406">
    <property type="entry name" value="PROTEIN YCEI"/>
    <property type="match status" value="1"/>
</dbReference>
<dbReference type="Proteomes" id="UP001379945">
    <property type="component" value="Unassembled WGS sequence"/>
</dbReference>
<feature type="chain" id="PRO_5045766512" evidence="1">
    <location>
        <begin position="30"/>
        <end position="195"/>
    </location>
</feature>
<dbReference type="Gene3D" id="2.40.128.110">
    <property type="entry name" value="Lipid/polyisoprenoid-binding, YceI-like"/>
    <property type="match status" value="1"/>
</dbReference>
<evidence type="ECO:0000256" key="1">
    <source>
        <dbReference type="SAM" id="SignalP"/>
    </source>
</evidence>
<organism evidence="3 4">
    <name type="scientific">Ideonella margarita</name>
    <dbReference type="NCBI Taxonomy" id="2984191"/>
    <lineage>
        <taxon>Bacteria</taxon>
        <taxon>Pseudomonadati</taxon>
        <taxon>Pseudomonadota</taxon>
        <taxon>Betaproteobacteria</taxon>
        <taxon>Burkholderiales</taxon>
        <taxon>Sphaerotilaceae</taxon>
        <taxon>Ideonella</taxon>
    </lineage>
</organism>
<protein>
    <submittedName>
        <fullName evidence="3">YceI family protein</fullName>
    </submittedName>
</protein>
<dbReference type="SUPFAM" id="SSF101874">
    <property type="entry name" value="YceI-like"/>
    <property type="match status" value="1"/>
</dbReference>
<evidence type="ECO:0000313" key="3">
    <source>
        <dbReference type="EMBL" id="MEK8047226.1"/>
    </source>
</evidence>
<keyword evidence="4" id="KW-1185">Reference proteome</keyword>
<reference evidence="3 4" key="1">
    <citation type="submission" date="2024-04" db="EMBL/GenBank/DDBJ databases">
        <title>Novel species of the genus Ideonella isolated from streams.</title>
        <authorList>
            <person name="Lu H."/>
        </authorList>
    </citation>
    <scope>NUCLEOTIDE SEQUENCE [LARGE SCALE GENOMIC DNA]</scope>
    <source>
        <strain evidence="3 4">LYT19W</strain>
    </source>
</reference>
<dbReference type="InterPro" id="IPR007372">
    <property type="entry name" value="Lipid/polyisoprenoid-bd_YceI"/>
</dbReference>
<dbReference type="PANTHER" id="PTHR34406:SF1">
    <property type="entry name" value="PROTEIN YCEI"/>
    <property type="match status" value="1"/>
</dbReference>
<name>A0ABU9C6E6_9BURK</name>
<comment type="caution">
    <text evidence="3">The sequence shown here is derived from an EMBL/GenBank/DDBJ whole genome shotgun (WGS) entry which is preliminary data.</text>
</comment>
<feature type="signal peptide" evidence="1">
    <location>
        <begin position="1"/>
        <end position="29"/>
    </location>
</feature>
<dbReference type="Pfam" id="PF04264">
    <property type="entry name" value="YceI"/>
    <property type="match status" value="1"/>
</dbReference>
<accession>A0ABU9C6E6</accession>